<gene>
    <name evidence="2" type="ORF">TSUD_131890</name>
</gene>
<name>A0A2Z6LGN3_TRISU</name>
<dbReference type="Proteomes" id="UP000242715">
    <property type="component" value="Unassembled WGS sequence"/>
</dbReference>
<keyword evidence="3" id="KW-1185">Reference proteome</keyword>
<evidence type="ECO:0000256" key="1">
    <source>
        <dbReference type="SAM" id="MobiDB-lite"/>
    </source>
</evidence>
<feature type="compositionally biased region" description="Basic and acidic residues" evidence="1">
    <location>
        <begin position="21"/>
        <end position="32"/>
    </location>
</feature>
<protein>
    <submittedName>
        <fullName evidence="2">Uncharacterized protein</fullName>
    </submittedName>
</protein>
<evidence type="ECO:0000313" key="2">
    <source>
        <dbReference type="EMBL" id="GAU12579.1"/>
    </source>
</evidence>
<sequence>MNPLPRDNLQTLNRVENFETKHKERHDKETIHKSQNALRRNDVESKAANQKTVIDLTYDDAESHLSRSKRCQVNNSPLEMENTRIQRNKLVCPKKKPRIVTNAAIESLMPYGGLIMNGQITIKYNEAGQYKWEKDVIESMTRPGVPQKLQISRTVSRLALAEVTSIMLEIQENGVQLIKCPTNLQTAGRDQFEKAVYKEWKEYQQMSKIQTGDKILFKLDKPSLTLTINIIKK</sequence>
<evidence type="ECO:0000313" key="3">
    <source>
        <dbReference type="Proteomes" id="UP000242715"/>
    </source>
</evidence>
<feature type="region of interest" description="Disordered" evidence="1">
    <location>
        <begin position="21"/>
        <end position="46"/>
    </location>
</feature>
<reference evidence="3" key="1">
    <citation type="journal article" date="2017" name="Front. Plant Sci.">
        <title>Climate Clever Clovers: New Paradigm to Reduce the Environmental Footprint of Ruminants by Breeding Low Methanogenic Forages Utilizing Haplotype Variation.</title>
        <authorList>
            <person name="Kaur P."/>
            <person name="Appels R."/>
            <person name="Bayer P.E."/>
            <person name="Keeble-Gagnere G."/>
            <person name="Wang J."/>
            <person name="Hirakawa H."/>
            <person name="Shirasawa K."/>
            <person name="Vercoe P."/>
            <person name="Stefanova K."/>
            <person name="Durmic Z."/>
            <person name="Nichols P."/>
            <person name="Revell C."/>
            <person name="Isobe S.N."/>
            <person name="Edwards D."/>
            <person name="Erskine W."/>
        </authorList>
    </citation>
    <scope>NUCLEOTIDE SEQUENCE [LARGE SCALE GENOMIC DNA]</scope>
    <source>
        <strain evidence="3">cv. Daliak</strain>
    </source>
</reference>
<accession>A0A2Z6LGN3</accession>
<dbReference type="AlphaFoldDB" id="A0A2Z6LGN3"/>
<proteinExistence type="predicted"/>
<organism evidence="2 3">
    <name type="scientific">Trifolium subterraneum</name>
    <name type="common">Subterranean clover</name>
    <dbReference type="NCBI Taxonomy" id="3900"/>
    <lineage>
        <taxon>Eukaryota</taxon>
        <taxon>Viridiplantae</taxon>
        <taxon>Streptophyta</taxon>
        <taxon>Embryophyta</taxon>
        <taxon>Tracheophyta</taxon>
        <taxon>Spermatophyta</taxon>
        <taxon>Magnoliopsida</taxon>
        <taxon>eudicotyledons</taxon>
        <taxon>Gunneridae</taxon>
        <taxon>Pentapetalae</taxon>
        <taxon>rosids</taxon>
        <taxon>fabids</taxon>
        <taxon>Fabales</taxon>
        <taxon>Fabaceae</taxon>
        <taxon>Papilionoideae</taxon>
        <taxon>50 kb inversion clade</taxon>
        <taxon>NPAAA clade</taxon>
        <taxon>Hologalegina</taxon>
        <taxon>IRL clade</taxon>
        <taxon>Trifolieae</taxon>
        <taxon>Trifolium</taxon>
    </lineage>
</organism>
<dbReference type="OrthoDB" id="10693530at2759"/>
<dbReference type="EMBL" id="DF973124">
    <property type="protein sequence ID" value="GAU12579.1"/>
    <property type="molecule type" value="Genomic_DNA"/>
</dbReference>